<dbReference type="GO" id="GO:0016758">
    <property type="term" value="F:hexosyltransferase activity"/>
    <property type="evidence" value="ECO:0007669"/>
    <property type="project" value="TreeGrafter"/>
</dbReference>
<dbReference type="Pfam" id="PF03808">
    <property type="entry name" value="Glyco_tran_WecG"/>
    <property type="match status" value="1"/>
</dbReference>
<organism evidence="3">
    <name type="scientific">candidate division WWE3 bacterium</name>
    <dbReference type="NCBI Taxonomy" id="2053526"/>
    <lineage>
        <taxon>Bacteria</taxon>
        <taxon>Katanobacteria</taxon>
    </lineage>
</organism>
<keyword evidence="2" id="KW-0808">Transferase</keyword>
<accession>A0A7C1DIB7</accession>
<dbReference type="Proteomes" id="UP000886066">
    <property type="component" value="Unassembled WGS sequence"/>
</dbReference>
<keyword evidence="1" id="KW-0328">Glycosyltransferase</keyword>
<dbReference type="AlphaFoldDB" id="A0A7C1DIB7"/>
<evidence type="ECO:0000256" key="1">
    <source>
        <dbReference type="ARBA" id="ARBA00022676"/>
    </source>
</evidence>
<evidence type="ECO:0000256" key="2">
    <source>
        <dbReference type="ARBA" id="ARBA00022679"/>
    </source>
</evidence>
<sequence length="295" mass="33854">MSNIRKFLLNTGSLDSEIICTTNPEFILAARKDPEFADIINSSFLSVPDGIGVIYAKAFLDFYALHKEEFTPIEVPVLKNIYSFVFNVYLIIKFLVNLSLHKISLEKRISGADLIYDICSLSEKNGWNVFLLGGWPKDYWGKPVKASSFDLAEKTAFFLKELYPDLNIIGATSSFGPKDTDDFKTISFIKNAMERKGVQKIDIMFVCYGHSSQEKWLKRNMTKIPARLGIGLGGTFDYVSGLQKRAPSIFSDHNLEWFHRLLTQPWRIKRIFNSTLVFSYFVMRDALSKYFRIVK</sequence>
<dbReference type="EMBL" id="DSDM01000085">
    <property type="protein sequence ID" value="HDQ88787.1"/>
    <property type="molecule type" value="Genomic_DNA"/>
</dbReference>
<dbReference type="CDD" id="cd06533">
    <property type="entry name" value="Glyco_transf_WecG_TagA"/>
    <property type="match status" value="1"/>
</dbReference>
<dbReference type="PANTHER" id="PTHR34136:SF1">
    <property type="entry name" value="UDP-N-ACETYL-D-MANNOSAMINURONIC ACID TRANSFERASE"/>
    <property type="match status" value="1"/>
</dbReference>
<reference evidence="3" key="1">
    <citation type="journal article" date="2020" name="mSystems">
        <title>Genome- and Community-Level Interaction Insights into Carbon Utilization and Element Cycling Functions of Hydrothermarchaeota in Hydrothermal Sediment.</title>
        <authorList>
            <person name="Zhou Z."/>
            <person name="Liu Y."/>
            <person name="Xu W."/>
            <person name="Pan J."/>
            <person name="Luo Z.H."/>
            <person name="Li M."/>
        </authorList>
    </citation>
    <scope>NUCLEOTIDE SEQUENCE [LARGE SCALE GENOMIC DNA]</scope>
    <source>
        <strain evidence="3">SpSt-1219</strain>
    </source>
</reference>
<dbReference type="NCBIfam" id="TIGR00696">
    <property type="entry name" value="wecG_tagA_cpsF"/>
    <property type="match status" value="1"/>
</dbReference>
<name>A0A7C1DIB7_UNCKA</name>
<gene>
    <name evidence="3" type="ORF">ENN92_01410</name>
</gene>
<proteinExistence type="predicted"/>
<dbReference type="PANTHER" id="PTHR34136">
    <property type="match status" value="1"/>
</dbReference>
<evidence type="ECO:0000313" key="3">
    <source>
        <dbReference type="EMBL" id="HDQ88787.1"/>
    </source>
</evidence>
<dbReference type="InterPro" id="IPR004629">
    <property type="entry name" value="WecG_TagA_CpsF"/>
</dbReference>
<protein>
    <submittedName>
        <fullName evidence="3">Glycosyltransferase</fullName>
    </submittedName>
</protein>
<comment type="caution">
    <text evidence="3">The sequence shown here is derived from an EMBL/GenBank/DDBJ whole genome shotgun (WGS) entry which is preliminary data.</text>
</comment>